<gene>
    <name evidence="2" type="ORF">EYB31_05275</name>
</gene>
<dbReference type="AlphaFoldDB" id="A0A4V2J4P8"/>
<feature type="region of interest" description="Disordered" evidence="1">
    <location>
        <begin position="44"/>
        <end position="65"/>
    </location>
</feature>
<dbReference type="EMBL" id="SIRE01000004">
    <property type="protein sequence ID" value="TBL80642.1"/>
    <property type="molecule type" value="Genomic_DNA"/>
</dbReference>
<accession>A0A4V2J4P8</accession>
<protein>
    <submittedName>
        <fullName evidence="2">Uncharacterized protein</fullName>
    </submittedName>
</protein>
<evidence type="ECO:0000256" key="1">
    <source>
        <dbReference type="SAM" id="MobiDB-lite"/>
    </source>
</evidence>
<proteinExistence type="predicted"/>
<feature type="compositionally biased region" description="Basic and acidic residues" evidence="1">
    <location>
        <begin position="48"/>
        <end position="65"/>
    </location>
</feature>
<organism evidence="2 3">
    <name type="scientific">Paenibacillus thalictri</name>
    <dbReference type="NCBI Taxonomy" id="2527873"/>
    <lineage>
        <taxon>Bacteria</taxon>
        <taxon>Bacillati</taxon>
        <taxon>Bacillota</taxon>
        <taxon>Bacilli</taxon>
        <taxon>Bacillales</taxon>
        <taxon>Paenibacillaceae</taxon>
        <taxon>Paenibacillus</taxon>
    </lineage>
</organism>
<name>A0A4V2J4P8_9BACL</name>
<dbReference type="RefSeq" id="WP_131012243.1">
    <property type="nucleotide sequence ID" value="NZ_SIRE01000004.1"/>
</dbReference>
<comment type="caution">
    <text evidence="2">The sequence shown here is derived from an EMBL/GenBank/DDBJ whole genome shotgun (WGS) entry which is preliminary data.</text>
</comment>
<sequence>MGKDKEEKEMAAPAMPIEHIQIEMSEKDYNDFVEFATKKKTSFTPEQQKIRDRFKKFEQNRNKKK</sequence>
<reference evidence="2 3" key="1">
    <citation type="submission" date="2019-02" db="EMBL/GenBank/DDBJ databases">
        <title>Paenibacillus sp. nov., isolated from surface-sterilized tissue of Thalictrum simplex L.</title>
        <authorList>
            <person name="Tuo L."/>
        </authorList>
    </citation>
    <scope>NUCLEOTIDE SEQUENCE [LARGE SCALE GENOMIC DNA]</scope>
    <source>
        <strain evidence="2 3">N2SHLJ1</strain>
    </source>
</reference>
<evidence type="ECO:0000313" key="2">
    <source>
        <dbReference type="EMBL" id="TBL80642.1"/>
    </source>
</evidence>
<evidence type="ECO:0000313" key="3">
    <source>
        <dbReference type="Proteomes" id="UP000293142"/>
    </source>
</evidence>
<dbReference type="Proteomes" id="UP000293142">
    <property type="component" value="Unassembled WGS sequence"/>
</dbReference>
<keyword evidence="3" id="KW-1185">Reference proteome</keyword>